<dbReference type="InterPro" id="IPR009097">
    <property type="entry name" value="Cyclic_Pdiesterase"/>
</dbReference>
<proteinExistence type="inferred from homology"/>
<dbReference type="InterPro" id="IPR004175">
    <property type="entry name" value="RNA_CPDase"/>
</dbReference>
<dbReference type="RefSeq" id="WP_095301676.1">
    <property type="nucleotide sequence ID" value="NZ_CADEPK010000105.1"/>
</dbReference>
<dbReference type="PANTHER" id="PTHR35561:SF1">
    <property type="entry name" value="RNA 2',3'-CYCLIC PHOSPHODIESTERASE"/>
    <property type="match status" value="1"/>
</dbReference>
<evidence type="ECO:0000313" key="4">
    <source>
        <dbReference type="Proteomes" id="UP001232245"/>
    </source>
</evidence>
<dbReference type="PANTHER" id="PTHR35561">
    <property type="entry name" value="RNA 2',3'-CYCLIC PHOSPHODIESTERASE"/>
    <property type="match status" value="1"/>
</dbReference>
<gene>
    <name evidence="3" type="ORF">J2S02_000875</name>
</gene>
<reference evidence="3 4" key="1">
    <citation type="submission" date="2023-07" db="EMBL/GenBank/DDBJ databases">
        <title>Genomic Encyclopedia of Type Strains, Phase IV (KMG-IV): sequencing the most valuable type-strain genomes for metagenomic binning, comparative biology and taxonomic classification.</title>
        <authorList>
            <person name="Goeker M."/>
        </authorList>
    </citation>
    <scope>NUCLEOTIDE SEQUENCE [LARGE SCALE GENOMIC DNA]</scope>
    <source>
        <strain evidence="3 4">DSM 17723</strain>
    </source>
</reference>
<sequence length="189" mass="22145">MDRQFHYFLAVPIAKDQKSYLHNWVVQHKDQYPFKSWVHQDDYHITLAFLGAVASPQQLANLKNQVSHIAQSHSPFELSLSGIDVFGKKESPRILWAGINESSYLHSLQRQVFHTCIEVGFSLDKKPFNPHITLARRWKSEVPFQYTNELRHIFEADKQTFLADKIHLYKTHLDRIPKYEAVEIFSLKG</sequence>
<feature type="active site" description="Proton acceptor" evidence="2">
    <location>
        <position position="131"/>
    </location>
</feature>
<dbReference type="EC" id="3.1.4.58" evidence="2"/>
<comment type="catalytic activity">
    <reaction evidence="2">
        <text>a 3'-end 2',3'-cyclophospho-ribonucleotide-RNA + H2O = a 3'-end 2'-phospho-ribonucleotide-RNA + H(+)</text>
        <dbReference type="Rhea" id="RHEA:11828"/>
        <dbReference type="Rhea" id="RHEA-COMP:10464"/>
        <dbReference type="Rhea" id="RHEA-COMP:17353"/>
        <dbReference type="ChEBI" id="CHEBI:15377"/>
        <dbReference type="ChEBI" id="CHEBI:15378"/>
        <dbReference type="ChEBI" id="CHEBI:83064"/>
        <dbReference type="ChEBI" id="CHEBI:173113"/>
        <dbReference type="EC" id="3.1.4.58"/>
    </reaction>
</comment>
<comment type="similarity">
    <text evidence="2">Belongs to the 2H phosphoesterase superfamily. ThpR family.</text>
</comment>
<dbReference type="Gene3D" id="3.90.1140.10">
    <property type="entry name" value="Cyclic phosphodiesterase"/>
    <property type="match status" value="1"/>
</dbReference>
<name>A0ABT9YX21_9BACI</name>
<keyword evidence="3" id="KW-0436">Ligase</keyword>
<keyword evidence="4" id="KW-1185">Reference proteome</keyword>
<organism evidence="3 4">
    <name type="scientific">Metabacillus niabensis</name>
    <dbReference type="NCBI Taxonomy" id="324854"/>
    <lineage>
        <taxon>Bacteria</taxon>
        <taxon>Bacillati</taxon>
        <taxon>Bacillota</taxon>
        <taxon>Bacilli</taxon>
        <taxon>Bacillales</taxon>
        <taxon>Bacillaceae</taxon>
        <taxon>Metabacillus</taxon>
    </lineage>
</organism>
<keyword evidence="1 2" id="KW-0378">Hydrolase</keyword>
<comment type="function">
    <text evidence="2">Hydrolyzes RNA 2',3'-cyclic phosphodiester to an RNA 2'-phosphomonoester.</text>
</comment>
<evidence type="ECO:0000256" key="1">
    <source>
        <dbReference type="ARBA" id="ARBA00022801"/>
    </source>
</evidence>
<feature type="active site" description="Proton donor" evidence="2">
    <location>
        <position position="44"/>
    </location>
</feature>
<dbReference type="GO" id="GO:0016874">
    <property type="term" value="F:ligase activity"/>
    <property type="evidence" value="ECO:0007669"/>
    <property type="project" value="UniProtKB-KW"/>
</dbReference>
<comment type="caution">
    <text evidence="3">The sequence shown here is derived from an EMBL/GenBank/DDBJ whole genome shotgun (WGS) entry which is preliminary data.</text>
</comment>
<dbReference type="Proteomes" id="UP001232245">
    <property type="component" value="Unassembled WGS sequence"/>
</dbReference>
<dbReference type="EMBL" id="JAUSTZ010000002">
    <property type="protein sequence ID" value="MDQ0224546.1"/>
    <property type="molecule type" value="Genomic_DNA"/>
</dbReference>
<evidence type="ECO:0000256" key="2">
    <source>
        <dbReference type="HAMAP-Rule" id="MF_01940"/>
    </source>
</evidence>
<evidence type="ECO:0000313" key="3">
    <source>
        <dbReference type="EMBL" id="MDQ0224546.1"/>
    </source>
</evidence>
<protein>
    <recommendedName>
        <fullName evidence="2">RNA 2',3'-cyclic phosphodiesterase</fullName>
        <shortName evidence="2">RNA 2',3'-CPDase</shortName>
        <ecNumber evidence="2">3.1.4.58</ecNumber>
    </recommendedName>
</protein>
<dbReference type="SUPFAM" id="SSF55144">
    <property type="entry name" value="LigT-like"/>
    <property type="match status" value="1"/>
</dbReference>
<accession>A0ABT9YX21</accession>
<feature type="short sequence motif" description="HXTX 2" evidence="2">
    <location>
        <begin position="131"/>
        <end position="134"/>
    </location>
</feature>
<feature type="short sequence motif" description="HXTX 1" evidence="2">
    <location>
        <begin position="44"/>
        <end position="47"/>
    </location>
</feature>
<dbReference type="HAMAP" id="MF_01940">
    <property type="entry name" value="RNA_CPDase"/>
    <property type="match status" value="1"/>
</dbReference>
<dbReference type="Pfam" id="PF13563">
    <property type="entry name" value="2_5_RNA_ligase2"/>
    <property type="match status" value="1"/>
</dbReference>
<dbReference type="NCBIfam" id="TIGR02258">
    <property type="entry name" value="2_5_ligase"/>
    <property type="match status" value="1"/>
</dbReference>